<proteinExistence type="predicted"/>
<evidence type="ECO:0000313" key="1">
    <source>
        <dbReference type="EMBL" id="KAK7410540.1"/>
    </source>
</evidence>
<dbReference type="EMBL" id="JAYMYS010000001">
    <property type="protein sequence ID" value="KAK7410540.1"/>
    <property type="molecule type" value="Genomic_DNA"/>
</dbReference>
<gene>
    <name evidence="1" type="ORF">VNO78_01390</name>
</gene>
<sequence length="204" mass="23115">MNFSEIDKRESTQIGQWQIQCNTTTDFQMGLGKRLCRSFKAVRDVIGSERALDAIWIGTCKEQVNVKKFRKGEGRSQKHGVGVVVLVKVKEAKKVEESHTVGKKEIIAEVEGCCIGWVTSPEIVYSLKERLCGKGITSIKVIPMGGDTVLLKPFQREDVGDLINETTSLMSNYFVQLSRWVPTTVAMERFAWVRYQVCQYMRGE</sequence>
<reference evidence="1 2" key="1">
    <citation type="submission" date="2024-01" db="EMBL/GenBank/DDBJ databases">
        <title>The genomes of 5 underutilized Papilionoideae crops provide insights into root nodulation and disease resistanc.</title>
        <authorList>
            <person name="Jiang F."/>
        </authorList>
    </citation>
    <scope>NUCLEOTIDE SEQUENCE [LARGE SCALE GENOMIC DNA]</scope>
    <source>
        <strain evidence="1">DUOXIRENSHENG_FW03</strain>
        <tissue evidence="1">Leaves</tissue>
    </source>
</reference>
<comment type="caution">
    <text evidence="1">The sequence shown here is derived from an EMBL/GenBank/DDBJ whole genome shotgun (WGS) entry which is preliminary data.</text>
</comment>
<dbReference type="AlphaFoldDB" id="A0AAN9TAD7"/>
<keyword evidence="2" id="KW-1185">Reference proteome</keyword>
<name>A0AAN9TAD7_PSOTE</name>
<dbReference type="Proteomes" id="UP001386955">
    <property type="component" value="Unassembled WGS sequence"/>
</dbReference>
<accession>A0AAN9TAD7</accession>
<organism evidence="1 2">
    <name type="scientific">Psophocarpus tetragonolobus</name>
    <name type="common">Winged bean</name>
    <name type="synonym">Dolichos tetragonolobus</name>
    <dbReference type="NCBI Taxonomy" id="3891"/>
    <lineage>
        <taxon>Eukaryota</taxon>
        <taxon>Viridiplantae</taxon>
        <taxon>Streptophyta</taxon>
        <taxon>Embryophyta</taxon>
        <taxon>Tracheophyta</taxon>
        <taxon>Spermatophyta</taxon>
        <taxon>Magnoliopsida</taxon>
        <taxon>eudicotyledons</taxon>
        <taxon>Gunneridae</taxon>
        <taxon>Pentapetalae</taxon>
        <taxon>rosids</taxon>
        <taxon>fabids</taxon>
        <taxon>Fabales</taxon>
        <taxon>Fabaceae</taxon>
        <taxon>Papilionoideae</taxon>
        <taxon>50 kb inversion clade</taxon>
        <taxon>NPAAA clade</taxon>
        <taxon>indigoferoid/millettioid clade</taxon>
        <taxon>Phaseoleae</taxon>
        <taxon>Psophocarpus</taxon>
    </lineage>
</organism>
<evidence type="ECO:0000313" key="2">
    <source>
        <dbReference type="Proteomes" id="UP001386955"/>
    </source>
</evidence>
<protein>
    <submittedName>
        <fullName evidence="1">Uncharacterized protein</fullName>
    </submittedName>
</protein>